<organism evidence="5 6">
    <name type="scientific">Constantimarinum furrinae</name>
    <dbReference type="NCBI Taxonomy" id="2562285"/>
    <lineage>
        <taxon>Bacteria</taxon>
        <taxon>Pseudomonadati</taxon>
        <taxon>Bacteroidota</taxon>
        <taxon>Flavobacteriia</taxon>
        <taxon>Flavobacteriales</taxon>
        <taxon>Flavobacteriaceae</taxon>
        <taxon>Altibacter/Constantimarinum group</taxon>
        <taxon>Constantimarinum</taxon>
    </lineage>
</organism>
<dbReference type="Pfam" id="PF00400">
    <property type="entry name" value="WD40"/>
    <property type="match status" value="1"/>
</dbReference>
<evidence type="ECO:0000256" key="2">
    <source>
        <dbReference type="ARBA" id="ARBA00022737"/>
    </source>
</evidence>
<keyword evidence="2" id="KW-0677">Repeat</keyword>
<evidence type="ECO:0000313" key="6">
    <source>
        <dbReference type="Proteomes" id="UP000515514"/>
    </source>
</evidence>
<dbReference type="InterPro" id="IPR001680">
    <property type="entry name" value="WD40_rpt"/>
</dbReference>
<dbReference type="KEGG" id="alti:ALE3EI_1575"/>
<evidence type="ECO:0000256" key="3">
    <source>
        <dbReference type="PROSITE-ProRule" id="PRU00221"/>
    </source>
</evidence>
<dbReference type="InterPro" id="IPR015943">
    <property type="entry name" value="WD40/YVTN_repeat-like_dom_sf"/>
</dbReference>
<evidence type="ECO:0000313" key="5">
    <source>
        <dbReference type="EMBL" id="QNJ98133.1"/>
    </source>
</evidence>
<feature type="repeat" description="WD" evidence="3">
    <location>
        <begin position="292"/>
        <end position="326"/>
    </location>
</feature>
<evidence type="ECO:0000256" key="4">
    <source>
        <dbReference type="SAM" id="SignalP"/>
    </source>
</evidence>
<dbReference type="SMART" id="SM00320">
    <property type="entry name" value="WD40"/>
    <property type="match status" value="4"/>
</dbReference>
<name>A0A7G8PUW7_9FLAO</name>
<dbReference type="PROSITE" id="PS50082">
    <property type="entry name" value="WD_REPEATS_2"/>
    <property type="match status" value="1"/>
</dbReference>
<keyword evidence="6" id="KW-1185">Reference proteome</keyword>
<sequence>MNKVSTLIILSCLILICMSCHQNKKENNKKLTAINPLAYTSVIYTSHKDTVLVSTYSGRIARRIQNDDSEYVIATINDEIYAMAYSNKRNEIIVATLNSGILILNNGNGKIIRKLSVENGWTNWIEFTKDENYLFTTDVKGMNHIWDVTNHYSRIQLPDSFLDRKLSLSDESGKFYFSSQDKTFIYNHQTEGVEDTLTINGHRAVDVDNQGNLLLLNHNECILFDKNKDSVVIKVSHPNWIYFKPNGEVLAEIPLSMKLTKAKFSKDKVYTAGIDRSIRVWDKKTGLLLENWTGHKATISDMQISKNKNQLVSVDLKGIIKFWDLE</sequence>
<dbReference type="PANTHER" id="PTHR19848:SF8">
    <property type="entry name" value="F-BOX AND WD REPEAT DOMAIN CONTAINING 7"/>
    <property type="match status" value="1"/>
</dbReference>
<dbReference type="EMBL" id="CP052909">
    <property type="protein sequence ID" value="QNJ98133.1"/>
    <property type="molecule type" value="Genomic_DNA"/>
</dbReference>
<dbReference type="AlphaFoldDB" id="A0A7G8PUW7"/>
<feature type="signal peptide" evidence="4">
    <location>
        <begin position="1"/>
        <end position="22"/>
    </location>
</feature>
<dbReference type="Gene3D" id="2.130.10.10">
    <property type="entry name" value="YVTN repeat-like/Quinoprotein amine dehydrogenase"/>
    <property type="match status" value="2"/>
</dbReference>
<keyword evidence="4" id="KW-0732">Signal</keyword>
<dbReference type="PROSITE" id="PS50294">
    <property type="entry name" value="WD_REPEATS_REGION"/>
    <property type="match status" value="1"/>
</dbReference>
<protein>
    <submittedName>
        <fullName evidence="5">Uncharacterized protein</fullName>
    </submittedName>
</protein>
<dbReference type="PANTHER" id="PTHR19848">
    <property type="entry name" value="WD40 REPEAT PROTEIN"/>
    <property type="match status" value="1"/>
</dbReference>
<accession>A0A7G8PUW7</accession>
<dbReference type="RefSeq" id="WP_186987752.1">
    <property type="nucleotide sequence ID" value="NZ_CP052909.1"/>
</dbReference>
<dbReference type="Proteomes" id="UP000515514">
    <property type="component" value="Chromosome"/>
</dbReference>
<reference evidence="5 6" key="1">
    <citation type="submission" date="2020-04" db="EMBL/GenBank/DDBJ databases">
        <title>Genome sequence of Altibacter aquimarinus strain ALE3EI.</title>
        <authorList>
            <person name="Oh H.-M."/>
            <person name="Jang D."/>
        </authorList>
    </citation>
    <scope>NUCLEOTIDE SEQUENCE [LARGE SCALE GENOMIC DNA]</scope>
    <source>
        <strain evidence="5 6">ALE3EI</strain>
    </source>
</reference>
<dbReference type="SUPFAM" id="SSF50998">
    <property type="entry name" value="Quinoprotein alcohol dehydrogenase-like"/>
    <property type="match status" value="1"/>
</dbReference>
<dbReference type="InterPro" id="IPR011047">
    <property type="entry name" value="Quinoprotein_ADH-like_sf"/>
</dbReference>
<gene>
    <name evidence="5" type="ORF">ALE3EI_1575</name>
</gene>
<feature type="chain" id="PRO_5028890653" evidence="4">
    <location>
        <begin position="23"/>
        <end position="326"/>
    </location>
</feature>
<keyword evidence="1 3" id="KW-0853">WD repeat</keyword>
<proteinExistence type="predicted"/>
<evidence type="ECO:0000256" key="1">
    <source>
        <dbReference type="ARBA" id="ARBA00022574"/>
    </source>
</evidence>